<dbReference type="GO" id="GO:0003700">
    <property type="term" value="F:DNA-binding transcription factor activity"/>
    <property type="evidence" value="ECO:0007669"/>
    <property type="project" value="InterPro"/>
</dbReference>
<protein>
    <submittedName>
        <fullName evidence="5">AraC-like DNA-binding protein</fullName>
    </submittedName>
</protein>
<proteinExistence type="predicted"/>
<feature type="domain" description="HTH araC/xylS-type" evidence="4">
    <location>
        <begin position="208"/>
        <end position="306"/>
    </location>
</feature>
<dbReference type="EMBL" id="JACHIN010000001">
    <property type="protein sequence ID" value="MBB5074909.1"/>
    <property type="molecule type" value="Genomic_DNA"/>
</dbReference>
<dbReference type="InterPro" id="IPR009057">
    <property type="entry name" value="Homeodomain-like_sf"/>
</dbReference>
<reference evidence="5 6" key="1">
    <citation type="submission" date="2020-08" db="EMBL/GenBank/DDBJ databases">
        <title>Genomic Encyclopedia of Type Strains, Phase IV (KMG-IV): sequencing the most valuable type-strain genomes for metagenomic binning, comparative biology and taxonomic classification.</title>
        <authorList>
            <person name="Goeker M."/>
        </authorList>
    </citation>
    <scope>NUCLEOTIDE SEQUENCE [LARGE SCALE GENOMIC DNA]</scope>
    <source>
        <strain evidence="5 6">DSM 45385</strain>
    </source>
</reference>
<evidence type="ECO:0000256" key="2">
    <source>
        <dbReference type="ARBA" id="ARBA00023125"/>
    </source>
</evidence>
<dbReference type="PANTHER" id="PTHR46796">
    <property type="entry name" value="HTH-TYPE TRANSCRIPTIONAL ACTIVATOR RHAS-RELATED"/>
    <property type="match status" value="1"/>
</dbReference>
<evidence type="ECO:0000256" key="3">
    <source>
        <dbReference type="ARBA" id="ARBA00023163"/>
    </source>
</evidence>
<sequence>MEDALSSLLHDVRPAGALFDQSYVRAPWALRFMDWTPLTLLTMLSGEAWVTPEGGSPVRLGTQDVAVVRGPGPYTVADCPETAPMAVIHNAEVCTTPEGGDAGGLAMCGYAGDLGSTVLLTGTFQVKGSVSQRVLDALPRVALIPAGDGRCATMDMIVTEISRDKPGQQAILDRLLDLLLVSSLREWFDRPDSQAPSWYAAHSDQLIGRALRAIHEDPARPWTVEGLARESGASRATFAQRFTELVGQPPMAYLTEWRICQAADLLASTDDTVDVIARQVGYSNAYALSVAFKRTLGIRPSQHRVNAR</sequence>
<keyword evidence="2 5" id="KW-0238">DNA-binding</keyword>
<dbReference type="InterPro" id="IPR032783">
    <property type="entry name" value="AraC_lig"/>
</dbReference>
<accession>A0A7W7ZW58</accession>
<dbReference type="Proteomes" id="UP000568380">
    <property type="component" value="Unassembled WGS sequence"/>
</dbReference>
<dbReference type="SUPFAM" id="SSF46689">
    <property type="entry name" value="Homeodomain-like"/>
    <property type="match status" value="2"/>
</dbReference>
<dbReference type="AlphaFoldDB" id="A0A7W7ZW58"/>
<name>A0A7W7ZW58_9ACTN</name>
<organism evidence="5 6">
    <name type="scientific">Nonomuraea endophytica</name>
    <dbReference type="NCBI Taxonomy" id="714136"/>
    <lineage>
        <taxon>Bacteria</taxon>
        <taxon>Bacillati</taxon>
        <taxon>Actinomycetota</taxon>
        <taxon>Actinomycetes</taxon>
        <taxon>Streptosporangiales</taxon>
        <taxon>Streptosporangiaceae</taxon>
        <taxon>Nonomuraea</taxon>
    </lineage>
</organism>
<dbReference type="GO" id="GO:0043565">
    <property type="term" value="F:sequence-specific DNA binding"/>
    <property type="evidence" value="ECO:0007669"/>
    <property type="project" value="InterPro"/>
</dbReference>
<evidence type="ECO:0000259" key="4">
    <source>
        <dbReference type="PROSITE" id="PS01124"/>
    </source>
</evidence>
<keyword evidence="6" id="KW-1185">Reference proteome</keyword>
<dbReference type="RefSeq" id="WP_184957884.1">
    <property type="nucleotide sequence ID" value="NZ_JACHIN010000001.1"/>
</dbReference>
<dbReference type="InterPro" id="IPR018060">
    <property type="entry name" value="HTH_AraC"/>
</dbReference>
<evidence type="ECO:0000256" key="1">
    <source>
        <dbReference type="ARBA" id="ARBA00023015"/>
    </source>
</evidence>
<dbReference type="PROSITE" id="PS01124">
    <property type="entry name" value="HTH_ARAC_FAMILY_2"/>
    <property type="match status" value="1"/>
</dbReference>
<evidence type="ECO:0000313" key="6">
    <source>
        <dbReference type="Proteomes" id="UP000568380"/>
    </source>
</evidence>
<evidence type="ECO:0000313" key="5">
    <source>
        <dbReference type="EMBL" id="MBB5074909.1"/>
    </source>
</evidence>
<dbReference type="SMART" id="SM00342">
    <property type="entry name" value="HTH_ARAC"/>
    <property type="match status" value="1"/>
</dbReference>
<dbReference type="PANTHER" id="PTHR46796:SF13">
    <property type="entry name" value="HTH-TYPE TRANSCRIPTIONAL ACTIVATOR RHAS"/>
    <property type="match status" value="1"/>
</dbReference>
<dbReference type="Pfam" id="PF12852">
    <property type="entry name" value="Cupin_6"/>
    <property type="match status" value="1"/>
</dbReference>
<keyword evidence="3" id="KW-0804">Transcription</keyword>
<comment type="caution">
    <text evidence="5">The sequence shown here is derived from an EMBL/GenBank/DDBJ whole genome shotgun (WGS) entry which is preliminary data.</text>
</comment>
<dbReference type="Pfam" id="PF12833">
    <property type="entry name" value="HTH_18"/>
    <property type="match status" value="1"/>
</dbReference>
<dbReference type="InterPro" id="IPR050204">
    <property type="entry name" value="AraC_XylS_family_regulators"/>
</dbReference>
<gene>
    <name evidence="5" type="ORF">HNR40_000355</name>
</gene>
<dbReference type="Gene3D" id="1.10.10.60">
    <property type="entry name" value="Homeodomain-like"/>
    <property type="match status" value="2"/>
</dbReference>
<keyword evidence="1" id="KW-0805">Transcription regulation</keyword>